<dbReference type="SMART" id="SM00432">
    <property type="entry name" value="MADS"/>
    <property type="match status" value="1"/>
</dbReference>
<evidence type="ECO:0000256" key="1">
    <source>
        <dbReference type="ARBA" id="ARBA00004123"/>
    </source>
</evidence>
<reference evidence="8" key="1">
    <citation type="submission" date="2021-03" db="EMBL/GenBank/DDBJ databases">
        <authorList>
            <person name="Li Z."/>
            <person name="Yang C."/>
        </authorList>
    </citation>
    <scope>NUCLEOTIDE SEQUENCE</scope>
    <source>
        <strain evidence="8">Dzin_1.0</strain>
        <tissue evidence="8">Leaf</tissue>
    </source>
</reference>
<dbReference type="SUPFAM" id="SSF55455">
    <property type="entry name" value="SRF-like"/>
    <property type="match status" value="1"/>
</dbReference>
<evidence type="ECO:0000259" key="7">
    <source>
        <dbReference type="PROSITE" id="PS51297"/>
    </source>
</evidence>
<dbReference type="PROSITE" id="PS00350">
    <property type="entry name" value="MADS_BOX_1"/>
    <property type="match status" value="1"/>
</dbReference>
<evidence type="ECO:0000256" key="5">
    <source>
        <dbReference type="ARBA" id="ARBA00023242"/>
    </source>
</evidence>
<dbReference type="OrthoDB" id="1898716at2759"/>
<dbReference type="InterPro" id="IPR036879">
    <property type="entry name" value="TF_MADSbox_sf"/>
</dbReference>
<dbReference type="PANTHER" id="PTHR48019">
    <property type="entry name" value="SERUM RESPONSE FACTOR HOMOLOG"/>
    <property type="match status" value="1"/>
</dbReference>
<dbReference type="Pfam" id="PF00319">
    <property type="entry name" value="SRF-TF"/>
    <property type="match status" value="1"/>
</dbReference>
<evidence type="ECO:0000313" key="9">
    <source>
        <dbReference type="Proteomes" id="UP001085076"/>
    </source>
</evidence>
<evidence type="ECO:0000256" key="2">
    <source>
        <dbReference type="ARBA" id="ARBA00023015"/>
    </source>
</evidence>
<proteinExistence type="predicted"/>
<dbReference type="Gene3D" id="3.40.1810.10">
    <property type="entry name" value="Transcription factor, MADS-box"/>
    <property type="match status" value="1"/>
</dbReference>
<dbReference type="PROSITE" id="PS51297">
    <property type="entry name" value="K_BOX"/>
    <property type="match status" value="1"/>
</dbReference>
<gene>
    <name evidence="8" type="ORF">J5N97_029431</name>
</gene>
<reference evidence="8" key="2">
    <citation type="journal article" date="2022" name="Hortic Res">
        <title>The genome of Dioscorea zingiberensis sheds light on the biosynthesis, origin and evolution of the medicinally important diosgenin saponins.</title>
        <authorList>
            <person name="Li Y."/>
            <person name="Tan C."/>
            <person name="Li Z."/>
            <person name="Guo J."/>
            <person name="Li S."/>
            <person name="Chen X."/>
            <person name="Wang C."/>
            <person name="Dai X."/>
            <person name="Yang H."/>
            <person name="Song W."/>
            <person name="Hou L."/>
            <person name="Xu J."/>
            <person name="Tong Z."/>
            <person name="Xu A."/>
            <person name="Yuan X."/>
            <person name="Wang W."/>
            <person name="Yang Q."/>
            <person name="Chen L."/>
            <person name="Sun Z."/>
            <person name="Wang K."/>
            <person name="Pan B."/>
            <person name="Chen J."/>
            <person name="Bao Y."/>
            <person name="Liu F."/>
            <person name="Qi X."/>
            <person name="Gang D.R."/>
            <person name="Wen J."/>
            <person name="Li J."/>
        </authorList>
    </citation>
    <scope>NUCLEOTIDE SEQUENCE</scope>
    <source>
        <strain evidence="8">Dzin_1.0</strain>
    </source>
</reference>
<feature type="domain" description="K-box" evidence="7">
    <location>
        <begin position="87"/>
        <end position="177"/>
    </location>
</feature>
<keyword evidence="3" id="KW-0238">DNA-binding</keyword>
<keyword evidence="9" id="KW-1185">Reference proteome</keyword>
<name>A0A9D5H5M6_9LILI</name>
<keyword evidence="2" id="KW-0805">Transcription regulation</keyword>
<dbReference type="GO" id="GO:0045944">
    <property type="term" value="P:positive regulation of transcription by RNA polymerase II"/>
    <property type="evidence" value="ECO:0007669"/>
    <property type="project" value="InterPro"/>
</dbReference>
<comment type="subcellular location">
    <subcellularLocation>
        <location evidence="1">Nucleus</location>
    </subcellularLocation>
</comment>
<dbReference type="Pfam" id="PF01486">
    <property type="entry name" value="K-box"/>
    <property type="match status" value="1"/>
</dbReference>
<dbReference type="InterPro" id="IPR002487">
    <property type="entry name" value="TF_Kbox"/>
</dbReference>
<evidence type="ECO:0000259" key="6">
    <source>
        <dbReference type="PROSITE" id="PS50066"/>
    </source>
</evidence>
<accession>A0A9D5H5M6</accession>
<dbReference type="GO" id="GO:0003700">
    <property type="term" value="F:DNA-binding transcription factor activity"/>
    <property type="evidence" value="ECO:0007669"/>
    <property type="project" value="InterPro"/>
</dbReference>
<dbReference type="PROSITE" id="PS50066">
    <property type="entry name" value="MADS_BOX_2"/>
    <property type="match status" value="1"/>
</dbReference>
<dbReference type="EMBL" id="JAGGNH010000009">
    <property type="protein sequence ID" value="KAJ0964309.1"/>
    <property type="molecule type" value="Genomic_DNA"/>
</dbReference>
<dbReference type="GO" id="GO:0046983">
    <property type="term" value="F:protein dimerization activity"/>
    <property type="evidence" value="ECO:0007669"/>
    <property type="project" value="InterPro"/>
</dbReference>
<dbReference type="InterPro" id="IPR050142">
    <property type="entry name" value="MADS-box/MEF2_TF"/>
</dbReference>
<keyword evidence="5" id="KW-0539">Nucleus</keyword>
<dbReference type="GO" id="GO:0005634">
    <property type="term" value="C:nucleus"/>
    <property type="evidence" value="ECO:0007669"/>
    <property type="project" value="UniProtKB-SubCell"/>
</dbReference>
<dbReference type="Proteomes" id="UP001085076">
    <property type="component" value="Miscellaneous, Linkage group lg09"/>
</dbReference>
<evidence type="ECO:0000256" key="3">
    <source>
        <dbReference type="ARBA" id="ARBA00023125"/>
    </source>
</evidence>
<keyword evidence="4" id="KW-0804">Transcription</keyword>
<feature type="domain" description="MADS-box" evidence="6">
    <location>
        <begin position="1"/>
        <end position="61"/>
    </location>
</feature>
<dbReference type="InterPro" id="IPR002100">
    <property type="entry name" value="TF_MADSbox"/>
</dbReference>
<dbReference type="InterPro" id="IPR033896">
    <property type="entry name" value="MEF2-like_N"/>
</dbReference>
<comment type="caution">
    <text evidence="8">The sequence shown here is derived from an EMBL/GenBank/DDBJ whole genome shotgun (WGS) entry which is preliminary data.</text>
</comment>
<dbReference type="FunFam" id="3.40.1810.10:FF:000003">
    <property type="entry name" value="MADS-box transcription factor MADS-MC"/>
    <property type="match status" value="1"/>
</dbReference>
<protein>
    <submittedName>
        <fullName evidence="8">Uncharacterized protein</fullName>
    </submittedName>
</protein>
<organism evidence="8 9">
    <name type="scientific">Dioscorea zingiberensis</name>
    <dbReference type="NCBI Taxonomy" id="325984"/>
    <lineage>
        <taxon>Eukaryota</taxon>
        <taxon>Viridiplantae</taxon>
        <taxon>Streptophyta</taxon>
        <taxon>Embryophyta</taxon>
        <taxon>Tracheophyta</taxon>
        <taxon>Spermatophyta</taxon>
        <taxon>Magnoliopsida</taxon>
        <taxon>Liliopsida</taxon>
        <taxon>Dioscoreales</taxon>
        <taxon>Dioscoreaceae</taxon>
        <taxon>Dioscorea</taxon>
    </lineage>
</organism>
<sequence length="207" mass="23943">MVRGKTVLRRIENAASRQVTFSKRRNGIVKKASELAILCDAEVALIIFSPRGKLSEFSSSSMQEIIKRYVMHVKNSNKEIKAPEQFVQQWKNEVANMAKKIELLESYRWKILGESLESCSVVDLNELESQVEKSLSNIRGRKYQILSEQIEQLKERERTLMEHQEALLHEVESPVKETTEEVNESEDVEVDTELFIGRPGSRRQCMM</sequence>
<dbReference type="PRINTS" id="PR00404">
    <property type="entry name" value="MADSDOMAIN"/>
</dbReference>
<evidence type="ECO:0000256" key="4">
    <source>
        <dbReference type="ARBA" id="ARBA00023163"/>
    </source>
</evidence>
<dbReference type="CDD" id="cd00265">
    <property type="entry name" value="MADS_MEF2_like"/>
    <property type="match status" value="1"/>
</dbReference>
<dbReference type="AlphaFoldDB" id="A0A9D5H5M6"/>
<dbReference type="GO" id="GO:0000977">
    <property type="term" value="F:RNA polymerase II transcription regulatory region sequence-specific DNA binding"/>
    <property type="evidence" value="ECO:0007669"/>
    <property type="project" value="InterPro"/>
</dbReference>
<evidence type="ECO:0000313" key="8">
    <source>
        <dbReference type="EMBL" id="KAJ0964309.1"/>
    </source>
</evidence>